<keyword evidence="4" id="KW-1185">Reference proteome</keyword>
<dbReference type="Proteomes" id="UP000683360">
    <property type="component" value="Unassembled WGS sequence"/>
</dbReference>
<comment type="caution">
    <text evidence="3">The sequence shown here is derived from an EMBL/GenBank/DDBJ whole genome shotgun (WGS) entry which is preliminary data.</text>
</comment>
<feature type="transmembrane region" description="Helical" evidence="1">
    <location>
        <begin position="475"/>
        <end position="497"/>
    </location>
</feature>
<dbReference type="AlphaFoldDB" id="A0A8S3U377"/>
<dbReference type="InterPro" id="IPR035234">
    <property type="entry name" value="IgGFc-bd_N"/>
</dbReference>
<evidence type="ECO:0000313" key="4">
    <source>
        <dbReference type="Proteomes" id="UP000683360"/>
    </source>
</evidence>
<dbReference type="OrthoDB" id="6146418at2759"/>
<protein>
    <recommendedName>
        <fullName evidence="2">IgGFc-binding protein N-terminal domain-containing protein</fullName>
    </recommendedName>
</protein>
<name>A0A8S3U377_MYTED</name>
<dbReference type="PANTHER" id="PTHR46534">
    <property type="entry name" value="IGGFC_BINDING DOMAIN-CONTAINING PROTEIN"/>
    <property type="match status" value="1"/>
</dbReference>
<feature type="domain" description="IgGFc-binding protein N-terminal" evidence="2">
    <location>
        <begin position="186"/>
        <end position="481"/>
    </location>
</feature>
<keyword evidence="1" id="KW-0812">Transmembrane</keyword>
<organism evidence="3 4">
    <name type="scientific">Mytilus edulis</name>
    <name type="common">Blue mussel</name>
    <dbReference type="NCBI Taxonomy" id="6550"/>
    <lineage>
        <taxon>Eukaryota</taxon>
        <taxon>Metazoa</taxon>
        <taxon>Spiralia</taxon>
        <taxon>Lophotrochozoa</taxon>
        <taxon>Mollusca</taxon>
        <taxon>Bivalvia</taxon>
        <taxon>Autobranchia</taxon>
        <taxon>Pteriomorphia</taxon>
        <taxon>Mytilida</taxon>
        <taxon>Mytiloidea</taxon>
        <taxon>Mytilidae</taxon>
        <taxon>Mytilinae</taxon>
        <taxon>Mytilus</taxon>
    </lineage>
</organism>
<keyword evidence="1" id="KW-0472">Membrane</keyword>
<gene>
    <name evidence="3" type="ORF">MEDL_47873</name>
</gene>
<sequence>MCGQSKRTMLMNSSYVESDFSRSTDHSVDCMKCCSSNMCNSVGCGAPDFPAQRGPVCLSCNLTPDPSICHSVSVCETNEVCNPSEVSHGFGKRDIHSSRTTHSCCSTDLCNNIGNMSMATTIHSTTVTTKTTPFQTSQPSKIDLVQPTTDKHIDTEHYRHIYIIVASEEKGWMVIQSSVLPKTLNKTLNRGKTIIELPKVLKSSNTTTIENKGIHLISSVPVSVFGYNEEATNKEGFYVIPADSLSTEYMALSYTPIRGSDKFTMDCSPLREQLIPIEKWGKEFIVPSLNFEKPESILRIVVNVSNTRISVVSNTSSTFRSLSHGDFMDIIMTSDGPFYISSSQPVMIAIVADNAFGEGYGMTSNGFLTLVPSFSQYKENYTFVVPYMDMTEANNYFVYPEITCGTTRSNMSGTQRFISITVNSNFINSILYDDKPLSNNLTVKTIRVGDKAYSTVVFPVTGGFHTLKSAIGKRIFGAIVYAACWTWLYGFGFPIGLNL</sequence>
<keyword evidence="1" id="KW-1133">Transmembrane helix</keyword>
<evidence type="ECO:0000259" key="2">
    <source>
        <dbReference type="Pfam" id="PF17517"/>
    </source>
</evidence>
<proteinExistence type="predicted"/>
<reference evidence="3" key="1">
    <citation type="submission" date="2021-03" db="EMBL/GenBank/DDBJ databases">
        <authorList>
            <person name="Bekaert M."/>
        </authorList>
    </citation>
    <scope>NUCLEOTIDE SEQUENCE</scope>
</reference>
<dbReference type="EMBL" id="CAJPWZ010002316">
    <property type="protein sequence ID" value="CAG2235290.1"/>
    <property type="molecule type" value="Genomic_DNA"/>
</dbReference>
<evidence type="ECO:0000256" key="1">
    <source>
        <dbReference type="SAM" id="Phobius"/>
    </source>
</evidence>
<evidence type="ECO:0000313" key="3">
    <source>
        <dbReference type="EMBL" id="CAG2235290.1"/>
    </source>
</evidence>
<dbReference type="Pfam" id="PF17517">
    <property type="entry name" value="IgGFc_binding"/>
    <property type="match status" value="1"/>
</dbReference>
<accession>A0A8S3U377</accession>
<dbReference type="PANTHER" id="PTHR46534:SF1">
    <property type="entry name" value="IGGFC-BINDING PROTEIN N-TERMINAL DOMAIN-CONTAINING PROTEIN"/>
    <property type="match status" value="1"/>
</dbReference>